<organism evidence="2">
    <name type="scientific">marine metagenome</name>
    <dbReference type="NCBI Taxonomy" id="408172"/>
    <lineage>
        <taxon>unclassified sequences</taxon>
        <taxon>metagenomes</taxon>
        <taxon>ecological metagenomes</taxon>
    </lineage>
</organism>
<dbReference type="InterPro" id="IPR015272">
    <property type="entry name" value="MoadD_C"/>
</dbReference>
<protein>
    <recommendedName>
        <fullName evidence="1">Molybdopterin cofactor biosynthesis MoaD-related C-terminal domain-containing protein</fullName>
    </recommendedName>
</protein>
<dbReference type="Pfam" id="PF09189">
    <property type="entry name" value="MoaD_arch"/>
    <property type="match status" value="1"/>
</dbReference>
<reference evidence="2" key="1">
    <citation type="submission" date="2018-05" db="EMBL/GenBank/DDBJ databases">
        <authorList>
            <person name="Lanie J.A."/>
            <person name="Ng W.-L."/>
            <person name="Kazmierczak K.M."/>
            <person name="Andrzejewski T.M."/>
            <person name="Davidsen T.M."/>
            <person name="Wayne K.J."/>
            <person name="Tettelin H."/>
            <person name="Glass J.I."/>
            <person name="Rusch D."/>
            <person name="Podicherti R."/>
            <person name="Tsui H.-C.T."/>
            <person name="Winkler M.E."/>
        </authorList>
    </citation>
    <scope>NUCLEOTIDE SEQUENCE</scope>
</reference>
<evidence type="ECO:0000259" key="1">
    <source>
        <dbReference type="Pfam" id="PF09189"/>
    </source>
</evidence>
<sequence>VNLRGLPEWLIRKYLSEIGAIEADPSERPAMRAQGWSVSWTTQRVPIAGSSGLGLTQFDIVFEGDADLLPEVEERFMKKAQRGGG</sequence>
<proteinExistence type="predicted"/>
<dbReference type="EMBL" id="UINC01139734">
    <property type="protein sequence ID" value="SVD26470.1"/>
    <property type="molecule type" value="Genomic_DNA"/>
</dbReference>
<evidence type="ECO:0000313" key="2">
    <source>
        <dbReference type="EMBL" id="SVD26470.1"/>
    </source>
</evidence>
<feature type="domain" description="Molybdopterin cofactor biosynthesis MoaD-related C-terminal" evidence="1">
    <location>
        <begin position="3"/>
        <end position="85"/>
    </location>
</feature>
<dbReference type="Gene3D" id="3.30.1370.80">
    <property type="entry name" value="Molybdopterin cofactor biosynthesis MoaD-related, C-terminal domain"/>
    <property type="match status" value="1"/>
</dbReference>
<dbReference type="AlphaFoldDB" id="A0A382TWM9"/>
<feature type="non-terminal residue" evidence="2">
    <location>
        <position position="1"/>
    </location>
</feature>
<dbReference type="InterPro" id="IPR036473">
    <property type="entry name" value="Mopterin_CF_MoaD-rel_C_sf"/>
</dbReference>
<name>A0A382TWM9_9ZZZZ</name>
<accession>A0A382TWM9</accession>
<gene>
    <name evidence="2" type="ORF">METZ01_LOCUS379324</name>
</gene>